<sequence length="93" mass="10374">MITGFVITTKYLRANKKHGTRIMARTVCGAKVKVPYPYELPPDQRHLVAAKALIDLLPTKYLFDFRSHKILTPTIVACGYVPHGMVYVVGEGS</sequence>
<evidence type="ECO:0000313" key="3">
    <source>
        <dbReference type="EMBL" id="CAB4187328.1"/>
    </source>
</evidence>
<proteinExistence type="predicted"/>
<protein>
    <submittedName>
        <fullName evidence="1">Uncharacterized protein</fullName>
    </submittedName>
</protein>
<dbReference type="EMBL" id="LR796954">
    <property type="protein sequence ID" value="CAB4177597.1"/>
    <property type="molecule type" value="Genomic_DNA"/>
</dbReference>
<dbReference type="EMBL" id="LR796467">
    <property type="protein sequence ID" value="CAB4146541.1"/>
    <property type="molecule type" value="Genomic_DNA"/>
</dbReference>
<organism evidence="1">
    <name type="scientific">uncultured Caudovirales phage</name>
    <dbReference type="NCBI Taxonomy" id="2100421"/>
    <lineage>
        <taxon>Viruses</taxon>
        <taxon>Duplodnaviria</taxon>
        <taxon>Heunggongvirae</taxon>
        <taxon>Uroviricota</taxon>
        <taxon>Caudoviricetes</taxon>
        <taxon>Peduoviridae</taxon>
        <taxon>Maltschvirus</taxon>
        <taxon>Maltschvirus maltsch</taxon>
    </lineage>
</organism>
<reference evidence="1" key="1">
    <citation type="submission" date="2020-04" db="EMBL/GenBank/DDBJ databases">
        <authorList>
            <person name="Chiriac C."/>
            <person name="Salcher M."/>
            <person name="Ghai R."/>
            <person name="Kavagutti S V."/>
        </authorList>
    </citation>
    <scope>NUCLEOTIDE SEQUENCE</scope>
</reference>
<dbReference type="EMBL" id="LR797110">
    <property type="protein sequence ID" value="CAB4187328.1"/>
    <property type="molecule type" value="Genomic_DNA"/>
</dbReference>
<evidence type="ECO:0000313" key="4">
    <source>
        <dbReference type="EMBL" id="CAB4199916.1"/>
    </source>
</evidence>
<gene>
    <name evidence="2" type="ORF">UFOVP1008_17</name>
    <name evidence="3" type="ORF">UFOVP1160_29</name>
    <name evidence="4" type="ORF">UFOVP1352_21</name>
    <name evidence="1" type="ORF">UFOVP498_25</name>
</gene>
<name>A0A6J5MKF5_9CAUD</name>
<accession>A0A6J5MKF5</accession>
<evidence type="ECO:0000313" key="2">
    <source>
        <dbReference type="EMBL" id="CAB4177597.1"/>
    </source>
</evidence>
<evidence type="ECO:0000313" key="1">
    <source>
        <dbReference type="EMBL" id="CAB4146541.1"/>
    </source>
</evidence>
<dbReference type="EMBL" id="LR797301">
    <property type="protein sequence ID" value="CAB4199916.1"/>
    <property type="molecule type" value="Genomic_DNA"/>
</dbReference>